<protein>
    <submittedName>
        <fullName evidence="2">Uncharacterized protein</fullName>
    </submittedName>
</protein>
<gene>
    <name evidence="2" type="ORF">Ato02nite_005080</name>
</gene>
<evidence type="ECO:0000313" key="2">
    <source>
        <dbReference type="EMBL" id="GIM88715.1"/>
    </source>
</evidence>
<feature type="compositionally biased region" description="Acidic residues" evidence="1">
    <location>
        <begin position="1"/>
        <end position="17"/>
    </location>
</feature>
<organism evidence="2 3">
    <name type="scientific">Paractinoplanes toevensis</name>
    <dbReference type="NCBI Taxonomy" id="571911"/>
    <lineage>
        <taxon>Bacteria</taxon>
        <taxon>Bacillati</taxon>
        <taxon>Actinomycetota</taxon>
        <taxon>Actinomycetes</taxon>
        <taxon>Micromonosporales</taxon>
        <taxon>Micromonosporaceae</taxon>
        <taxon>Paractinoplanes</taxon>
    </lineage>
</organism>
<dbReference type="AlphaFoldDB" id="A0A919W1Q7"/>
<feature type="compositionally biased region" description="Low complexity" evidence="1">
    <location>
        <begin position="39"/>
        <end position="49"/>
    </location>
</feature>
<proteinExistence type="predicted"/>
<dbReference type="RefSeq" id="WP_213004689.1">
    <property type="nucleotide sequence ID" value="NZ_BOQN01000005.1"/>
</dbReference>
<comment type="caution">
    <text evidence="2">The sequence shown here is derived from an EMBL/GenBank/DDBJ whole genome shotgun (WGS) entry which is preliminary data.</text>
</comment>
<evidence type="ECO:0000256" key="1">
    <source>
        <dbReference type="SAM" id="MobiDB-lite"/>
    </source>
</evidence>
<name>A0A919W1Q7_9ACTN</name>
<accession>A0A919W1Q7</accession>
<feature type="region of interest" description="Disordered" evidence="1">
    <location>
        <begin position="1"/>
        <end position="59"/>
    </location>
</feature>
<reference evidence="2 3" key="1">
    <citation type="submission" date="2021-03" db="EMBL/GenBank/DDBJ databases">
        <title>Whole genome shotgun sequence of Actinoplanes toevensis NBRC 105298.</title>
        <authorList>
            <person name="Komaki H."/>
            <person name="Tamura T."/>
        </authorList>
    </citation>
    <scope>NUCLEOTIDE SEQUENCE [LARGE SCALE GENOMIC DNA]</scope>
    <source>
        <strain evidence="2 3">NBRC 105298</strain>
    </source>
</reference>
<dbReference type="EMBL" id="BOQN01000005">
    <property type="protein sequence ID" value="GIM88715.1"/>
    <property type="molecule type" value="Genomic_DNA"/>
</dbReference>
<evidence type="ECO:0000313" key="3">
    <source>
        <dbReference type="Proteomes" id="UP000677082"/>
    </source>
</evidence>
<sequence>MTLEPGSDDSEPEEDWSDIQFRGYTQFPVVADPDDLELPEPAAAPPAEARQNGAADDAG</sequence>
<keyword evidence="3" id="KW-1185">Reference proteome</keyword>
<dbReference type="Proteomes" id="UP000677082">
    <property type="component" value="Unassembled WGS sequence"/>
</dbReference>